<dbReference type="InterPro" id="IPR050951">
    <property type="entry name" value="Retrovirus_Pol_polyprotein"/>
</dbReference>
<evidence type="ECO:0000259" key="9">
    <source>
        <dbReference type="PROSITE" id="PS50994"/>
    </source>
</evidence>
<evidence type="ECO:0000256" key="4">
    <source>
        <dbReference type="ARBA" id="ARBA00022759"/>
    </source>
</evidence>
<dbReference type="GO" id="GO:0003964">
    <property type="term" value="F:RNA-directed DNA polymerase activity"/>
    <property type="evidence" value="ECO:0007669"/>
    <property type="project" value="UniProtKB-KW"/>
</dbReference>
<evidence type="ECO:0008006" key="12">
    <source>
        <dbReference type="Google" id="ProtNLM"/>
    </source>
</evidence>
<evidence type="ECO:0000313" key="11">
    <source>
        <dbReference type="Proteomes" id="UP000433483"/>
    </source>
</evidence>
<dbReference type="PANTHER" id="PTHR37984:SF5">
    <property type="entry name" value="PROTEIN NYNRIN-LIKE"/>
    <property type="match status" value="1"/>
</dbReference>
<dbReference type="EMBL" id="QXGB01000027">
    <property type="protein sequence ID" value="KAE9236162.1"/>
    <property type="molecule type" value="Genomic_DNA"/>
</dbReference>
<dbReference type="OrthoDB" id="112176at2759"/>
<dbReference type="FunFam" id="1.10.340.70:FF:000001">
    <property type="entry name" value="Retrovirus-related Pol polyprotein from transposon gypsy-like Protein"/>
    <property type="match status" value="1"/>
</dbReference>
<sequence>MVRESKSPHSSPTFCVRKPNGKWRMVHAFNKLNAATIPASTPIPRKDVLQNNMAGCTIFSALDMVDGYYQLLMRESDILLTAVSTPSGMLWEWLVMPQGLSNAPATFNRLAAQLFRPMRQFVQTYFDDIFVHSRASDGKTAVKPILATSDGVRADPEKVCAIAQWPVPVSQKDLRKWLGLANYLHKYSANYAEMARPLTNLLKKDAVWSWTSEAQQAFEAIMSSLQSAPILALPDEERPFSVVCDASDFAIVCALLQVDAEGRERVVSFQSRQLKAAEKNYPVHDKELLAMKYALVKFRVHLLGQKSFVIYTDHASLRTAMSSPHLSQRMARWLSFFAEYNFTVEYKPGKQNVLADALSRRPDYELAHLAYLESPLYELIREAYADDDDLSGLVEALSAPNKAAELTARQRSRLHRYSVVEGLVYYQVDGGDEPRIGVPNDEDLRHRVLYEAHDTPLSGHLGQEKMYTSVARNFWWPHMYKWVRKYVQTCETCQRVKPAPSASAPLMSLPVPADCWRSVSMDFIFELPADARGHTGILVFVCRLSKMVRLTAVRKSVTAPQAAQLFVDNVFRNHGLPDAFVSDRYPRFVSNFWQHLFRLLGTRLDKSTADHPQTDGQTERVNRVLEDILRSVCAAEPTKWSAHLPQVEFALNNAVHSSTGFTPFYVNGLLHPRMPLTLPPASNLGGGEANAEDPRGLKCLRTSVKRNLLSFIETGEAVGQRVRDAMAAAQDTQKEHSDRQGPPSCDLALWDRSRS</sequence>
<evidence type="ECO:0000256" key="3">
    <source>
        <dbReference type="ARBA" id="ARBA00022722"/>
    </source>
</evidence>
<dbReference type="PANTHER" id="PTHR37984">
    <property type="entry name" value="PROTEIN CBG26694"/>
    <property type="match status" value="1"/>
</dbReference>
<keyword evidence="1" id="KW-0808">Transferase</keyword>
<dbReference type="InterPro" id="IPR000477">
    <property type="entry name" value="RT_dom"/>
</dbReference>
<dbReference type="PROSITE" id="PS50878">
    <property type="entry name" value="RT_POL"/>
    <property type="match status" value="1"/>
</dbReference>
<dbReference type="InterPro" id="IPR012337">
    <property type="entry name" value="RNaseH-like_sf"/>
</dbReference>
<reference evidence="10 11" key="1">
    <citation type="submission" date="2018-08" db="EMBL/GenBank/DDBJ databases">
        <title>Genomic investigation of the strawberry pathogen Phytophthora fragariae indicates pathogenicity is determined by transcriptional variation in three key races.</title>
        <authorList>
            <person name="Adams T.M."/>
            <person name="Armitage A.D."/>
            <person name="Sobczyk M.K."/>
            <person name="Bates H.J."/>
            <person name="Dunwell J.M."/>
            <person name="Nellist C.F."/>
            <person name="Harrison R.J."/>
        </authorList>
    </citation>
    <scope>NUCLEOTIDE SEQUENCE [LARGE SCALE GENOMIC DNA]</scope>
    <source>
        <strain evidence="10 11">NOV-27</strain>
    </source>
</reference>
<keyword evidence="5" id="KW-0378">Hydrolase</keyword>
<organism evidence="10 11">
    <name type="scientific">Phytophthora fragariae</name>
    <dbReference type="NCBI Taxonomy" id="53985"/>
    <lineage>
        <taxon>Eukaryota</taxon>
        <taxon>Sar</taxon>
        <taxon>Stramenopiles</taxon>
        <taxon>Oomycota</taxon>
        <taxon>Peronosporomycetes</taxon>
        <taxon>Peronosporales</taxon>
        <taxon>Peronosporaceae</taxon>
        <taxon>Phytophthora</taxon>
    </lineage>
</organism>
<evidence type="ECO:0000256" key="6">
    <source>
        <dbReference type="ARBA" id="ARBA00022918"/>
    </source>
</evidence>
<evidence type="ECO:0000256" key="5">
    <source>
        <dbReference type="ARBA" id="ARBA00022801"/>
    </source>
</evidence>
<dbReference type="Gene3D" id="3.10.10.10">
    <property type="entry name" value="HIV Type 1 Reverse Transcriptase, subunit A, domain 1"/>
    <property type="match status" value="1"/>
</dbReference>
<name>A0A6A3ZG68_9STRA</name>
<dbReference type="FunFam" id="3.10.20.370:FF:000001">
    <property type="entry name" value="Retrovirus-related Pol polyprotein from transposon 17.6-like protein"/>
    <property type="match status" value="1"/>
</dbReference>
<dbReference type="InterPro" id="IPR036397">
    <property type="entry name" value="RNaseH_sf"/>
</dbReference>
<evidence type="ECO:0000259" key="8">
    <source>
        <dbReference type="PROSITE" id="PS50878"/>
    </source>
</evidence>
<accession>A0A6A3ZG68</accession>
<dbReference type="SUPFAM" id="SSF56672">
    <property type="entry name" value="DNA/RNA polymerases"/>
    <property type="match status" value="1"/>
</dbReference>
<dbReference type="Proteomes" id="UP000433483">
    <property type="component" value="Unassembled WGS sequence"/>
</dbReference>
<evidence type="ECO:0000256" key="7">
    <source>
        <dbReference type="SAM" id="MobiDB-lite"/>
    </source>
</evidence>
<dbReference type="InterPro" id="IPR041373">
    <property type="entry name" value="RT_RNaseH"/>
</dbReference>
<dbReference type="InterPro" id="IPR043502">
    <property type="entry name" value="DNA/RNA_pol_sf"/>
</dbReference>
<keyword evidence="6" id="KW-0695">RNA-directed DNA polymerase</keyword>
<dbReference type="PROSITE" id="PS50994">
    <property type="entry name" value="INTEGRASE"/>
    <property type="match status" value="1"/>
</dbReference>
<dbReference type="Pfam" id="PF17921">
    <property type="entry name" value="Integrase_H2C2"/>
    <property type="match status" value="1"/>
</dbReference>
<gene>
    <name evidence="10" type="ORF">PF005_g1183</name>
</gene>
<keyword evidence="3" id="KW-0540">Nuclease</keyword>
<dbReference type="AlphaFoldDB" id="A0A6A3ZG68"/>
<dbReference type="InterPro" id="IPR041588">
    <property type="entry name" value="Integrase_H2C2"/>
</dbReference>
<evidence type="ECO:0000256" key="2">
    <source>
        <dbReference type="ARBA" id="ARBA00022695"/>
    </source>
</evidence>
<dbReference type="InterPro" id="IPR043128">
    <property type="entry name" value="Rev_trsase/Diguanyl_cyclase"/>
</dbReference>
<keyword evidence="4" id="KW-0255">Endonuclease</keyword>
<dbReference type="Gene3D" id="3.30.70.270">
    <property type="match status" value="2"/>
</dbReference>
<dbReference type="GO" id="GO:0015074">
    <property type="term" value="P:DNA integration"/>
    <property type="evidence" value="ECO:0007669"/>
    <property type="project" value="InterPro"/>
</dbReference>
<dbReference type="GO" id="GO:0003676">
    <property type="term" value="F:nucleic acid binding"/>
    <property type="evidence" value="ECO:0007669"/>
    <property type="project" value="InterPro"/>
</dbReference>
<dbReference type="SUPFAM" id="SSF53098">
    <property type="entry name" value="Ribonuclease H-like"/>
    <property type="match status" value="1"/>
</dbReference>
<comment type="caution">
    <text evidence="10">The sequence shown here is derived from an EMBL/GenBank/DDBJ whole genome shotgun (WGS) entry which is preliminary data.</text>
</comment>
<proteinExistence type="predicted"/>
<evidence type="ECO:0000256" key="1">
    <source>
        <dbReference type="ARBA" id="ARBA00022679"/>
    </source>
</evidence>
<dbReference type="GO" id="GO:0016787">
    <property type="term" value="F:hydrolase activity"/>
    <property type="evidence" value="ECO:0007669"/>
    <property type="project" value="UniProtKB-KW"/>
</dbReference>
<dbReference type="FunFam" id="3.30.70.270:FF:000026">
    <property type="entry name" value="Transposon Ty3-G Gag-Pol polyprotein"/>
    <property type="match status" value="1"/>
</dbReference>
<dbReference type="Pfam" id="PF17917">
    <property type="entry name" value="RT_RNaseH"/>
    <property type="match status" value="1"/>
</dbReference>
<dbReference type="CDD" id="cd09274">
    <property type="entry name" value="RNase_HI_RT_Ty3"/>
    <property type="match status" value="1"/>
</dbReference>
<feature type="domain" description="Integrase catalytic" evidence="9">
    <location>
        <begin position="508"/>
        <end position="671"/>
    </location>
</feature>
<dbReference type="CDD" id="cd01647">
    <property type="entry name" value="RT_LTR"/>
    <property type="match status" value="1"/>
</dbReference>
<evidence type="ECO:0000313" key="10">
    <source>
        <dbReference type="EMBL" id="KAE9236162.1"/>
    </source>
</evidence>
<dbReference type="Pfam" id="PF00078">
    <property type="entry name" value="RVT_1"/>
    <property type="match status" value="1"/>
</dbReference>
<keyword evidence="2" id="KW-0548">Nucleotidyltransferase</keyword>
<feature type="domain" description="Reverse transcriptase" evidence="8">
    <location>
        <begin position="1"/>
        <end position="182"/>
    </location>
</feature>
<protein>
    <recommendedName>
        <fullName evidence="12">Transposon Tf2-6 polyprotein</fullName>
    </recommendedName>
</protein>
<dbReference type="InterPro" id="IPR001584">
    <property type="entry name" value="Integrase_cat-core"/>
</dbReference>
<feature type="region of interest" description="Disordered" evidence="7">
    <location>
        <begin position="723"/>
        <end position="755"/>
    </location>
</feature>
<dbReference type="Gene3D" id="3.30.420.10">
    <property type="entry name" value="Ribonuclease H-like superfamily/Ribonuclease H"/>
    <property type="match status" value="1"/>
</dbReference>
<dbReference type="GO" id="GO:0004519">
    <property type="term" value="F:endonuclease activity"/>
    <property type="evidence" value="ECO:0007669"/>
    <property type="project" value="UniProtKB-KW"/>
</dbReference>
<keyword evidence="11" id="KW-1185">Reference proteome</keyword>
<dbReference type="Gene3D" id="1.10.340.70">
    <property type="match status" value="1"/>
</dbReference>